<proteinExistence type="predicted"/>
<dbReference type="InterPro" id="IPR016545">
    <property type="entry name" value="UCP009120_prtse"/>
</dbReference>
<dbReference type="InterPro" id="IPR001353">
    <property type="entry name" value="Proteasome_sua/b"/>
</dbReference>
<organism evidence="1 2">
    <name type="scientific">Pirellulimonas nuda</name>
    <dbReference type="NCBI Taxonomy" id="2528009"/>
    <lineage>
        <taxon>Bacteria</taxon>
        <taxon>Pseudomonadati</taxon>
        <taxon>Planctomycetota</taxon>
        <taxon>Planctomycetia</taxon>
        <taxon>Pirellulales</taxon>
        <taxon>Lacipirellulaceae</taxon>
        <taxon>Pirellulimonas</taxon>
    </lineage>
</organism>
<dbReference type="Proteomes" id="UP000317429">
    <property type="component" value="Chromosome"/>
</dbReference>
<gene>
    <name evidence="1" type="ORF">Pla175_26500</name>
</gene>
<dbReference type="Gene3D" id="3.60.20.10">
    <property type="entry name" value="Glutamine Phosphoribosylpyrophosphate, subunit 1, domain 1"/>
    <property type="match status" value="1"/>
</dbReference>
<name>A0A518DCQ4_9BACT</name>
<dbReference type="SUPFAM" id="SSF56235">
    <property type="entry name" value="N-terminal nucleophile aminohydrolases (Ntn hydrolases)"/>
    <property type="match status" value="1"/>
</dbReference>
<evidence type="ECO:0000313" key="1">
    <source>
        <dbReference type="EMBL" id="QDU89262.1"/>
    </source>
</evidence>
<dbReference type="Pfam" id="PF00227">
    <property type="entry name" value="Proteasome"/>
    <property type="match status" value="1"/>
</dbReference>
<dbReference type="OrthoDB" id="9786336at2"/>
<keyword evidence="2" id="KW-1185">Reference proteome</keyword>
<reference evidence="1 2" key="1">
    <citation type="submission" date="2019-02" db="EMBL/GenBank/DDBJ databases">
        <title>Deep-cultivation of Planctomycetes and their phenomic and genomic characterization uncovers novel biology.</title>
        <authorList>
            <person name="Wiegand S."/>
            <person name="Jogler M."/>
            <person name="Boedeker C."/>
            <person name="Pinto D."/>
            <person name="Vollmers J."/>
            <person name="Rivas-Marin E."/>
            <person name="Kohn T."/>
            <person name="Peeters S.H."/>
            <person name="Heuer A."/>
            <person name="Rast P."/>
            <person name="Oberbeckmann S."/>
            <person name="Bunk B."/>
            <person name="Jeske O."/>
            <person name="Meyerdierks A."/>
            <person name="Storesund J.E."/>
            <person name="Kallscheuer N."/>
            <person name="Luecker S."/>
            <person name="Lage O.M."/>
            <person name="Pohl T."/>
            <person name="Merkel B.J."/>
            <person name="Hornburger P."/>
            <person name="Mueller R.-W."/>
            <person name="Bruemmer F."/>
            <person name="Labrenz M."/>
            <person name="Spormann A.M."/>
            <person name="Op den Camp H."/>
            <person name="Overmann J."/>
            <person name="Amann R."/>
            <person name="Jetten M.S.M."/>
            <person name="Mascher T."/>
            <person name="Medema M.H."/>
            <person name="Devos D.P."/>
            <person name="Kaster A.-K."/>
            <person name="Ovreas L."/>
            <person name="Rohde M."/>
            <person name="Galperin M.Y."/>
            <person name="Jogler C."/>
        </authorList>
    </citation>
    <scope>NUCLEOTIDE SEQUENCE [LARGE SCALE GENOMIC DNA]</scope>
    <source>
        <strain evidence="1 2">Pla175</strain>
    </source>
</reference>
<dbReference type="PIRSF" id="PIRSF009120">
    <property type="entry name" value="UCP009120_prtse"/>
    <property type="match status" value="1"/>
</dbReference>
<sequence length="241" mass="26762">MTFCVGIKVRQGVVALADTQIVRGSEQVSKQKLSILSHANDSLFVMTSGLRSVRDKSLTYLSEQLERQPQPIDRLFKVVNLFGEQIRTVREEDGASLAASGMAWDPHAIIGGCLHQDFSPQLFFVYPQGNWIESAADSPYFIIGRTHYGKPILDRLLNFETPLRTAVALALLAFDATRTSVTDVECPIDVAVIAEGDRHARFQRFCGDEISGVTRWWTQTLSQSLASLPMDWAANLFQGEG</sequence>
<dbReference type="InterPro" id="IPR029055">
    <property type="entry name" value="Ntn_hydrolases_N"/>
</dbReference>
<dbReference type="EMBL" id="CP036291">
    <property type="protein sequence ID" value="QDU89262.1"/>
    <property type="molecule type" value="Genomic_DNA"/>
</dbReference>
<dbReference type="RefSeq" id="WP_145285434.1">
    <property type="nucleotide sequence ID" value="NZ_CP036291.1"/>
</dbReference>
<protein>
    <submittedName>
        <fullName evidence="1">Proteasome subunit</fullName>
    </submittedName>
</protein>
<dbReference type="AlphaFoldDB" id="A0A518DCQ4"/>
<evidence type="ECO:0000313" key="2">
    <source>
        <dbReference type="Proteomes" id="UP000317429"/>
    </source>
</evidence>
<dbReference type="KEGG" id="pnd:Pla175_26500"/>
<accession>A0A518DCQ4</accession>
<keyword evidence="1" id="KW-0647">Proteasome</keyword>
<dbReference type="GO" id="GO:0051603">
    <property type="term" value="P:proteolysis involved in protein catabolic process"/>
    <property type="evidence" value="ECO:0007669"/>
    <property type="project" value="InterPro"/>
</dbReference>
<dbReference type="GO" id="GO:0005839">
    <property type="term" value="C:proteasome core complex"/>
    <property type="evidence" value="ECO:0007669"/>
    <property type="project" value="InterPro"/>
</dbReference>